<evidence type="ECO:0000313" key="3">
    <source>
        <dbReference type="Proteomes" id="UP001295444"/>
    </source>
</evidence>
<protein>
    <submittedName>
        <fullName evidence="2">Uncharacterized protein</fullName>
    </submittedName>
</protein>
<proteinExistence type="predicted"/>
<dbReference type="Proteomes" id="UP001295444">
    <property type="component" value="Chromosome 05"/>
</dbReference>
<keyword evidence="3" id="KW-1185">Reference proteome</keyword>
<evidence type="ECO:0000313" key="2">
    <source>
        <dbReference type="EMBL" id="CAH2296179.1"/>
    </source>
</evidence>
<sequence>DGLLRRLRGAVEGEEEPRPFAAGSRSAAHPQARRTPNTHSSCKDIYHLITAYSIHPAHLHTHDSLNVKAGNHNERHHYTHTDTSLKATDIARKHLKQRLAPSGHAPLQDGRH</sequence>
<name>A0AAD1SDH8_PELCU</name>
<reference evidence="2" key="1">
    <citation type="submission" date="2022-03" db="EMBL/GenBank/DDBJ databases">
        <authorList>
            <person name="Alioto T."/>
            <person name="Alioto T."/>
            <person name="Gomez Garrido J."/>
        </authorList>
    </citation>
    <scope>NUCLEOTIDE SEQUENCE</scope>
</reference>
<gene>
    <name evidence="2" type="ORF">PECUL_23A004855</name>
</gene>
<dbReference type="EMBL" id="OW240916">
    <property type="protein sequence ID" value="CAH2296179.1"/>
    <property type="molecule type" value="Genomic_DNA"/>
</dbReference>
<accession>A0AAD1SDH8</accession>
<feature type="region of interest" description="Disordered" evidence="1">
    <location>
        <begin position="1"/>
        <end position="39"/>
    </location>
</feature>
<dbReference type="AlphaFoldDB" id="A0AAD1SDH8"/>
<feature type="non-terminal residue" evidence="2">
    <location>
        <position position="1"/>
    </location>
</feature>
<evidence type="ECO:0000256" key="1">
    <source>
        <dbReference type="SAM" id="MobiDB-lite"/>
    </source>
</evidence>
<organism evidence="2 3">
    <name type="scientific">Pelobates cultripes</name>
    <name type="common">Western spadefoot toad</name>
    <dbReference type="NCBI Taxonomy" id="61616"/>
    <lineage>
        <taxon>Eukaryota</taxon>
        <taxon>Metazoa</taxon>
        <taxon>Chordata</taxon>
        <taxon>Craniata</taxon>
        <taxon>Vertebrata</taxon>
        <taxon>Euteleostomi</taxon>
        <taxon>Amphibia</taxon>
        <taxon>Batrachia</taxon>
        <taxon>Anura</taxon>
        <taxon>Pelobatoidea</taxon>
        <taxon>Pelobatidae</taxon>
        <taxon>Pelobates</taxon>
    </lineage>
</organism>